<dbReference type="RefSeq" id="XP_055361860.1">
    <property type="nucleotide sequence ID" value="XM_055505885.1"/>
</dbReference>
<dbReference type="AlphaFoldDB" id="A0A8M1H973"/>
<feature type="region of interest" description="Disordered" evidence="1">
    <location>
        <begin position="280"/>
        <end position="308"/>
    </location>
</feature>
<evidence type="ECO:0000259" key="2">
    <source>
        <dbReference type="Pfam" id="PF15248"/>
    </source>
</evidence>
<keyword evidence="3" id="KW-1185">Reference proteome</keyword>
<dbReference type="InterPro" id="IPR038915">
    <property type="entry name" value="PRR29-like"/>
</dbReference>
<dbReference type="InterPro" id="IPR027904">
    <property type="entry name" value="DUF4587"/>
</dbReference>
<dbReference type="PANTHER" id="PTHR28604:SF2">
    <property type="entry name" value="RIKEN CDNA 2610028H24 GENE"/>
    <property type="match status" value="1"/>
</dbReference>
<evidence type="ECO:0000313" key="3">
    <source>
        <dbReference type="Proteomes" id="UP000515150"/>
    </source>
</evidence>
<dbReference type="GeneID" id="114849061"/>
<proteinExistence type="predicted"/>
<dbReference type="CTD" id="105019896"/>
<protein>
    <submittedName>
        <fullName evidence="4 5">Uncharacterized protein C21orf58 isoform X1</fullName>
    </submittedName>
</protein>
<dbReference type="Pfam" id="PF15248">
    <property type="entry name" value="DUF4587"/>
    <property type="match status" value="1"/>
</dbReference>
<accession>A0A8M1H973</accession>
<reference evidence="4 5" key="1">
    <citation type="submission" date="2025-04" db="UniProtKB">
        <authorList>
            <consortium name="RefSeq"/>
        </authorList>
    </citation>
    <scope>IDENTIFICATION</scope>
</reference>
<dbReference type="Proteomes" id="UP000515150">
    <property type="component" value="Chromosome 22"/>
</dbReference>
<organism evidence="3 4">
    <name type="scientific">Betta splendens</name>
    <name type="common">Siamese fighting fish</name>
    <dbReference type="NCBI Taxonomy" id="158456"/>
    <lineage>
        <taxon>Eukaryota</taxon>
        <taxon>Metazoa</taxon>
        <taxon>Chordata</taxon>
        <taxon>Craniata</taxon>
        <taxon>Vertebrata</taxon>
        <taxon>Euteleostomi</taxon>
        <taxon>Actinopterygii</taxon>
        <taxon>Neopterygii</taxon>
        <taxon>Teleostei</taxon>
        <taxon>Neoteleostei</taxon>
        <taxon>Acanthomorphata</taxon>
        <taxon>Anabantaria</taxon>
        <taxon>Anabantiformes</taxon>
        <taxon>Anabantoidei</taxon>
        <taxon>Osphronemidae</taxon>
        <taxon>Betta</taxon>
    </lineage>
</organism>
<dbReference type="OrthoDB" id="8962708at2759"/>
<evidence type="ECO:0000313" key="4">
    <source>
        <dbReference type="RefSeq" id="XP_040924990.1"/>
    </source>
</evidence>
<dbReference type="GeneTree" id="ENSGT00390000011514"/>
<evidence type="ECO:0000256" key="1">
    <source>
        <dbReference type="SAM" id="MobiDB-lite"/>
    </source>
</evidence>
<gene>
    <name evidence="4 5" type="primary">zgc:112416</name>
</gene>
<sequence>MCGFSLNSNIQVDAKFVWPQMPRFQDGSSVVDQMTRLKLKLQEKRLKRHNMDNRPESAMSARSYDGEIEALHRALRRKQDLLQRLREEHMLENLNRPRTWGGSQKLHQPHFVTTPQIPTMAPNHLHNPAPILPYLPSAPPALPQLPRIIQQTLPQQPATIIQQLPQQQPLITQIPPPQAYPAARSGSIKEDMVELMLMQNAQMHQIIMHNMMLRAMPAMTLSTPNVAAHFGQDQANPCFMGSDFKPRESAVHHHHHYGSTAAGPQLPPLSYHTWLPRESPISAGQAGGQLSPLHHVTAAPTRLPPLNL</sequence>
<dbReference type="PANTHER" id="PTHR28604">
    <property type="match status" value="1"/>
</dbReference>
<feature type="domain" description="DUF4587" evidence="2">
    <location>
        <begin position="184"/>
        <end position="257"/>
    </location>
</feature>
<dbReference type="RefSeq" id="XP_040924990.1">
    <property type="nucleotide sequence ID" value="XM_041069056.2"/>
</dbReference>
<evidence type="ECO:0000313" key="5">
    <source>
        <dbReference type="RefSeq" id="XP_055361860.1"/>
    </source>
</evidence>
<name>A0A8M1H973_BETSP</name>